<keyword evidence="5 9" id="KW-0812">Transmembrane</keyword>
<gene>
    <name evidence="11" type="ORF">SAMN05192557_1508</name>
</gene>
<evidence type="ECO:0000256" key="3">
    <source>
        <dbReference type="ARBA" id="ARBA00022475"/>
    </source>
</evidence>
<keyword evidence="6 9" id="KW-1133">Transmembrane helix</keyword>
<evidence type="ECO:0000256" key="9">
    <source>
        <dbReference type="RuleBase" id="RU363032"/>
    </source>
</evidence>
<feature type="transmembrane region" description="Helical" evidence="9">
    <location>
        <begin position="90"/>
        <end position="115"/>
    </location>
</feature>
<evidence type="ECO:0000256" key="2">
    <source>
        <dbReference type="ARBA" id="ARBA00022448"/>
    </source>
</evidence>
<feature type="transmembrane region" description="Helical" evidence="9">
    <location>
        <begin position="136"/>
        <end position="165"/>
    </location>
</feature>
<dbReference type="RefSeq" id="WP_091475360.1">
    <property type="nucleotide sequence ID" value="NZ_FOIT01000004.1"/>
</dbReference>
<evidence type="ECO:0000259" key="10">
    <source>
        <dbReference type="PROSITE" id="PS50928"/>
    </source>
</evidence>
<dbReference type="PANTHER" id="PTHR30043:SF1">
    <property type="entry name" value="ABC TRANSPORT SYSTEM PERMEASE PROTEIN P69"/>
    <property type="match status" value="1"/>
</dbReference>
<protein>
    <submittedName>
        <fullName evidence="11">Phosphonate transport system permease protein</fullName>
    </submittedName>
</protein>
<keyword evidence="12" id="KW-1185">Reference proteome</keyword>
<dbReference type="InterPro" id="IPR005769">
    <property type="entry name" value="PhnE/PtxC"/>
</dbReference>
<evidence type="ECO:0000313" key="11">
    <source>
        <dbReference type="EMBL" id="SEW07627.1"/>
    </source>
</evidence>
<accession>A0A662Z688</accession>
<evidence type="ECO:0000256" key="6">
    <source>
        <dbReference type="ARBA" id="ARBA00022989"/>
    </source>
</evidence>
<feature type="transmembrane region" description="Helical" evidence="9">
    <location>
        <begin position="217"/>
        <end position="237"/>
    </location>
</feature>
<dbReference type="GO" id="GO:0015675">
    <property type="term" value="P:nickel cation transport"/>
    <property type="evidence" value="ECO:0007669"/>
    <property type="project" value="UniProtKB-KW"/>
</dbReference>
<evidence type="ECO:0000256" key="5">
    <source>
        <dbReference type="ARBA" id="ARBA00022692"/>
    </source>
</evidence>
<dbReference type="Pfam" id="PF00528">
    <property type="entry name" value="BPD_transp_1"/>
    <property type="match status" value="1"/>
</dbReference>
<comment type="subcellular location">
    <subcellularLocation>
        <location evidence="1 9">Cell membrane</location>
        <topology evidence="1 9">Multi-pass membrane protein</topology>
    </subcellularLocation>
</comment>
<evidence type="ECO:0000256" key="1">
    <source>
        <dbReference type="ARBA" id="ARBA00004651"/>
    </source>
</evidence>
<dbReference type="OrthoDB" id="9808005at2"/>
<dbReference type="PANTHER" id="PTHR30043">
    <property type="entry name" value="PHOSPHONATES TRANSPORT SYSTEM PERMEASE PROTEIN"/>
    <property type="match status" value="1"/>
</dbReference>
<feature type="domain" description="ABC transmembrane type-1" evidence="10">
    <location>
        <begin position="84"/>
        <end position="267"/>
    </location>
</feature>
<proteinExistence type="inferred from homology"/>
<evidence type="ECO:0000256" key="4">
    <source>
        <dbReference type="ARBA" id="ARBA00022596"/>
    </source>
</evidence>
<feature type="transmembrane region" description="Helical" evidence="9">
    <location>
        <begin position="249"/>
        <end position="267"/>
    </location>
</feature>
<dbReference type="CDD" id="cd06261">
    <property type="entry name" value="TM_PBP2"/>
    <property type="match status" value="1"/>
</dbReference>
<name>A0A662Z688_9STAP</name>
<keyword evidence="2 9" id="KW-0813">Transport</keyword>
<organism evidence="11 12">
    <name type="scientific">Aliicoccus persicus</name>
    <dbReference type="NCBI Taxonomy" id="930138"/>
    <lineage>
        <taxon>Bacteria</taxon>
        <taxon>Bacillati</taxon>
        <taxon>Bacillota</taxon>
        <taxon>Bacilli</taxon>
        <taxon>Bacillales</taxon>
        <taxon>Staphylococcaceae</taxon>
        <taxon>Aliicoccus</taxon>
    </lineage>
</organism>
<keyword evidence="7" id="KW-0921">Nickel transport</keyword>
<keyword evidence="3" id="KW-1003">Cell membrane</keyword>
<dbReference type="PROSITE" id="PS50928">
    <property type="entry name" value="ABC_TM1"/>
    <property type="match status" value="1"/>
</dbReference>
<dbReference type="SUPFAM" id="SSF161098">
    <property type="entry name" value="MetI-like"/>
    <property type="match status" value="1"/>
</dbReference>
<dbReference type="Proteomes" id="UP000243605">
    <property type="component" value="Unassembled WGS sequence"/>
</dbReference>
<dbReference type="NCBIfam" id="TIGR01097">
    <property type="entry name" value="PhnE"/>
    <property type="match status" value="1"/>
</dbReference>
<keyword evidence="7" id="KW-0406">Ion transport</keyword>
<dbReference type="InterPro" id="IPR035906">
    <property type="entry name" value="MetI-like_sf"/>
</dbReference>
<keyword evidence="4" id="KW-0533">Nickel</keyword>
<dbReference type="AlphaFoldDB" id="A0A662Z688"/>
<feature type="transmembrane region" description="Helical" evidence="9">
    <location>
        <begin position="27"/>
        <end position="46"/>
    </location>
</feature>
<dbReference type="GO" id="GO:0015416">
    <property type="term" value="F:ABC-type phosphonate transporter activity"/>
    <property type="evidence" value="ECO:0007669"/>
    <property type="project" value="InterPro"/>
</dbReference>
<keyword evidence="8 9" id="KW-0472">Membrane</keyword>
<dbReference type="InterPro" id="IPR000515">
    <property type="entry name" value="MetI-like"/>
</dbReference>
<dbReference type="Gene3D" id="1.10.3720.10">
    <property type="entry name" value="MetI-like"/>
    <property type="match status" value="1"/>
</dbReference>
<comment type="similarity">
    <text evidence="9">Belongs to the binding-protein-dependent transport system permease family.</text>
</comment>
<reference evidence="11 12" key="1">
    <citation type="submission" date="2016-10" db="EMBL/GenBank/DDBJ databases">
        <authorList>
            <person name="Varghese N."/>
            <person name="Submissions S."/>
        </authorList>
    </citation>
    <scope>NUCLEOTIDE SEQUENCE [LARGE SCALE GENOMIC DNA]</scope>
    <source>
        <strain evidence="11 12">IBRC-M10081</strain>
    </source>
</reference>
<dbReference type="EMBL" id="FOIT01000004">
    <property type="protein sequence ID" value="SEW07627.1"/>
    <property type="molecule type" value="Genomic_DNA"/>
</dbReference>
<sequence length="275" mass="30319">MSSNKSANENNGKRSGRISLTSTVLKVKMLLIIAVVVTLYILAVIATDSNPIRVIEGFEHIWNFVKDDLFPPNLDYFTRVWEPLLETWNIAIFGTTFGALLALPVSFLAAGNITTNKYLYRIFRFIFNIIRTVPEVILAVLFVALVGIGDVSGILALTVLTVGIIGKLLSESIESIDPGPIEAIQASGGNKLQVIRYAVLPQVLPQYVSYTLYSLEINVKASVILGFVGAGGIGIILRQQLAMFNYDRVATIILTIFIVVTIIDFISNRVRERLE</sequence>
<evidence type="ECO:0000313" key="12">
    <source>
        <dbReference type="Proteomes" id="UP000243605"/>
    </source>
</evidence>
<dbReference type="GO" id="GO:0005886">
    <property type="term" value="C:plasma membrane"/>
    <property type="evidence" value="ECO:0007669"/>
    <property type="project" value="UniProtKB-SubCell"/>
</dbReference>
<evidence type="ECO:0000256" key="8">
    <source>
        <dbReference type="ARBA" id="ARBA00023136"/>
    </source>
</evidence>
<evidence type="ECO:0000256" key="7">
    <source>
        <dbReference type="ARBA" id="ARBA00023112"/>
    </source>
</evidence>